<feature type="transmembrane region" description="Helical" evidence="8">
    <location>
        <begin position="574"/>
        <end position="601"/>
    </location>
</feature>
<keyword evidence="6 8" id="KW-1133">Transmembrane helix</keyword>
<feature type="transmembrane region" description="Helical" evidence="8">
    <location>
        <begin position="12"/>
        <end position="32"/>
    </location>
</feature>
<dbReference type="InterPro" id="IPR000522">
    <property type="entry name" value="ABC_transptr_permease_BtuC"/>
</dbReference>
<comment type="similarity">
    <text evidence="2">Belongs to the binding-protein-dependent transport system permease family. FecCD subfamily.</text>
</comment>
<evidence type="ECO:0000256" key="3">
    <source>
        <dbReference type="ARBA" id="ARBA00022448"/>
    </source>
</evidence>
<feature type="transmembrane region" description="Helical" evidence="8">
    <location>
        <begin position="285"/>
        <end position="307"/>
    </location>
</feature>
<dbReference type="GO" id="GO:0005886">
    <property type="term" value="C:plasma membrane"/>
    <property type="evidence" value="ECO:0007669"/>
    <property type="project" value="UniProtKB-SubCell"/>
</dbReference>
<feature type="transmembrane region" description="Helical" evidence="8">
    <location>
        <begin position="456"/>
        <end position="475"/>
    </location>
</feature>
<feature type="transmembrane region" description="Helical" evidence="8">
    <location>
        <begin position="401"/>
        <end position="419"/>
    </location>
</feature>
<dbReference type="PANTHER" id="PTHR30472">
    <property type="entry name" value="FERRIC ENTEROBACTIN TRANSPORT SYSTEM PERMEASE PROTEIN"/>
    <property type="match status" value="1"/>
</dbReference>
<dbReference type="GO" id="GO:0033214">
    <property type="term" value="P:siderophore-iron import into cell"/>
    <property type="evidence" value="ECO:0007669"/>
    <property type="project" value="TreeGrafter"/>
</dbReference>
<evidence type="ECO:0000256" key="6">
    <source>
        <dbReference type="ARBA" id="ARBA00022989"/>
    </source>
</evidence>
<feature type="transmembrane region" description="Helical" evidence="8">
    <location>
        <begin position="98"/>
        <end position="121"/>
    </location>
</feature>
<reference evidence="9 10" key="1">
    <citation type="submission" date="2020-08" db="EMBL/GenBank/DDBJ databases">
        <title>Genomic Encyclopedia of Type Strains, Phase IV (KMG-IV): sequencing the most valuable type-strain genomes for metagenomic binning, comparative biology and taxonomic classification.</title>
        <authorList>
            <person name="Goeker M."/>
        </authorList>
    </citation>
    <scope>NUCLEOTIDE SEQUENCE [LARGE SCALE GENOMIC DNA]</scope>
    <source>
        <strain evidence="9 10">DSM 24105</strain>
    </source>
</reference>
<dbReference type="InterPro" id="IPR037294">
    <property type="entry name" value="ABC_BtuC-like"/>
</dbReference>
<dbReference type="PANTHER" id="PTHR30472:SF37">
    <property type="entry name" value="FE(3+) DICITRATE TRANSPORT SYSTEM PERMEASE PROTEIN FECD-RELATED"/>
    <property type="match status" value="1"/>
</dbReference>
<feature type="transmembrane region" description="Helical" evidence="8">
    <location>
        <begin position="613"/>
        <end position="634"/>
    </location>
</feature>
<accession>A0A7W6AJK9</accession>
<evidence type="ECO:0000313" key="9">
    <source>
        <dbReference type="EMBL" id="MBB3904587.1"/>
    </source>
</evidence>
<dbReference type="NCBIfam" id="NF007866">
    <property type="entry name" value="PRK10577.1-2"/>
    <property type="match status" value="1"/>
</dbReference>
<evidence type="ECO:0000256" key="2">
    <source>
        <dbReference type="ARBA" id="ARBA00007935"/>
    </source>
</evidence>
<dbReference type="Proteomes" id="UP000517759">
    <property type="component" value="Unassembled WGS sequence"/>
</dbReference>
<feature type="transmembrane region" description="Helical" evidence="8">
    <location>
        <begin position="640"/>
        <end position="662"/>
    </location>
</feature>
<evidence type="ECO:0000313" key="10">
    <source>
        <dbReference type="Proteomes" id="UP000517759"/>
    </source>
</evidence>
<dbReference type="SUPFAM" id="SSF81345">
    <property type="entry name" value="ABC transporter involved in vitamin B12 uptake, BtuC"/>
    <property type="match status" value="2"/>
</dbReference>
<evidence type="ECO:0000256" key="7">
    <source>
        <dbReference type="ARBA" id="ARBA00023136"/>
    </source>
</evidence>
<dbReference type="GO" id="GO:0022857">
    <property type="term" value="F:transmembrane transporter activity"/>
    <property type="evidence" value="ECO:0007669"/>
    <property type="project" value="InterPro"/>
</dbReference>
<evidence type="ECO:0000256" key="8">
    <source>
        <dbReference type="SAM" id="Phobius"/>
    </source>
</evidence>
<dbReference type="Gene3D" id="1.10.3470.10">
    <property type="entry name" value="ABC transporter involved in vitamin B12 uptake, BtuC"/>
    <property type="match status" value="2"/>
</dbReference>
<keyword evidence="5 8" id="KW-0812">Transmembrane</keyword>
<organism evidence="9 10">
    <name type="scientific">Methylobacterium brachythecii</name>
    <dbReference type="NCBI Taxonomy" id="1176177"/>
    <lineage>
        <taxon>Bacteria</taxon>
        <taxon>Pseudomonadati</taxon>
        <taxon>Pseudomonadota</taxon>
        <taxon>Alphaproteobacteria</taxon>
        <taxon>Hyphomicrobiales</taxon>
        <taxon>Methylobacteriaceae</taxon>
        <taxon>Methylobacterium</taxon>
    </lineage>
</organism>
<sequence length="665" mass="69418">MNGPVVRVSEGSWRLPALIVIGLLAAAAALAFRDLSLRLPYDQWRAGFFDPDVTDTRQMLLHYTVLPRIMVAILCGAGLGLAGTVCQQVLRNPLAEPTTLGVSAGASLALSAATLWAPWLFVFGKEWVALAGAALAILFVFGLAWNRALSPVSLVLAGLIVTLYCGAIASSLGIFHRDYLIGIYIWGAGFLTQQGWENVLYLAPRLAGAAVLIALMIRPLTLLGLDDETARNLGLGLTGARLAALVVAVALSAAVVTVSGVIGFVGLAAPALVTLAGARKFRDRLIWAPLCGAGLLWLTDGLVLLIPTGYREIPTGAATALLGAPMLLILLPRLRTGTLWRPEPPPVAPRVARGGLLLTLSLAALALVLWGALAFSNGPDGWHWAGLAGIEEMWPWRWPRTAAALAAGALLAAAGTLLQRMMGNPMAAPEVLGVSSGAAMGVIIAMFATAAPSRGVQIVAGGLGAFAVLFGILLLGRRSAFAPERLLLAGVATSAAFGAIVAVAMATGDPRVGLLLTWLAGSTYQVTGSEAAWFLGVGSVLLALTPMLSRWLDILPLGDPTARAVGLNVGRCRLIIMSVTALMTAAATLIVGPLSFVGLMAPHMARLMGLQRALHHLVGAVILGALLMTFADWAGRVTIFPYQVPSGLLATIIGGPYLMWLLRRR</sequence>
<keyword evidence="3" id="KW-0813">Transport</keyword>
<feature type="transmembrane region" description="Helical" evidence="8">
    <location>
        <begin position="206"/>
        <end position="225"/>
    </location>
</feature>
<feature type="transmembrane region" description="Helical" evidence="8">
    <location>
        <begin position="65"/>
        <end position="86"/>
    </location>
</feature>
<feature type="transmembrane region" description="Helical" evidence="8">
    <location>
        <begin position="245"/>
        <end position="273"/>
    </location>
</feature>
<comment type="subcellular location">
    <subcellularLocation>
        <location evidence="1">Cell membrane</location>
        <topology evidence="1">Multi-pass membrane protein</topology>
    </subcellularLocation>
</comment>
<dbReference type="Pfam" id="PF01032">
    <property type="entry name" value="FecCD"/>
    <property type="match status" value="2"/>
</dbReference>
<proteinExistence type="inferred from homology"/>
<feature type="transmembrane region" description="Helical" evidence="8">
    <location>
        <begin position="487"/>
        <end position="506"/>
    </location>
</feature>
<evidence type="ECO:0000256" key="1">
    <source>
        <dbReference type="ARBA" id="ARBA00004651"/>
    </source>
</evidence>
<evidence type="ECO:0000256" key="5">
    <source>
        <dbReference type="ARBA" id="ARBA00022692"/>
    </source>
</evidence>
<dbReference type="CDD" id="cd06550">
    <property type="entry name" value="TM_ABC_iron-siderophores_like"/>
    <property type="match status" value="2"/>
</dbReference>
<keyword evidence="4" id="KW-1003">Cell membrane</keyword>
<protein>
    <submittedName>
        <fullName evidence="9">Iron complex transport system permease protein</fullName>
    </submittedName>
</protein>
<dbReference type="EMBL" id="JACIDN010000008">
    <property type="protein sequence ID" value="MBB3904587.1"/>
    <property type="molecule type" value="Genomic_DNA"/>
</dbReference>
<feature type="transmembrane region" description="Helical" evidence="8">
    <location>
        <begin position="431"/>
        <end position="450"/>
    </location>
</feature>
<dbReference type="AlphaFoldDB" id="A0A7W6AJK9"/>
<feature type="transmembrane region" description="Helical" evidence="8">
    <location>
        <begin position="355"/>
        <end position="375"/>
    </location>
</feature>
<feature type="transmembrane region" description="Helical" evidence="8">
    <location>
        <begin position="313"/>
        <end position="334"/>
    </location>
</feature>
<feature type="transmembrane region" description="Helical" evidence="8">
    <location>
        <begin position="152"/>
        <end position="175"/>
    </location>
</feature>
<feature type="transmembrane region" description="Helical" evidence="8">
    <location>
        <begin position="127"/>
        <end position="145"/>
    </location>
</feature>
<comment type="caution">
    <text evidence="9">The sequence shown here is derived from an EMBL/GenBank/DDBJ whole genome shotgun (WGS) entry which is preliminary data.</text>
</comment>
<evidence type="ECO:0000256" key="4">
    <source>
        <dbReference type="ARBA" id="ARBA00022475"/>
    </source>
</evidence>
<name>A0A7W6AJK9_9HYPH</name>
<gene>
    <name evidence="9" type="ORF">GGR33_004110</name>
</gene>
<keyword evidence="7 8" id="KW-0472">Membrane</keyword>